<keyword evidence="3" id="KW-1185">Reference proteome</keyword>
<dbReference type="RefSeq" id="WP_139444734.1">
    <property type="nucleotide sequence ID" value="NZ_SMDR01000001.1"/>
</dbReference>
<name>A0A5C4RTP0_9GAMM</name>
<gene>
    <name evidence="2" type="ORF">E1B00_00585</name>
</gene>
<dbReference type="OrthoDB" id="6866240at2"/>
<dbReference type="EMBL" id="SMDR01000001">
    <property type="protein sequence ID" value="TNJ34325.1"/>
    <property type="molecule type" value="Genomic_DNA"/>
</dbReference>
<accession>A0A5C4RTP0</accession>
<feature type="transmembrane region" description="Helical" evidence="1">
    <location>
        <begin position="6"/>
        <end position="26"/>
    </location>
</feature>
<protein>
    <submittedName>
        <fullName evidence="2">Uncharacterized protein</fullName>
    </submittedName>
</protein>
<evidence type="ECO:0000313" key="3">
    <source>
        <dbReference type="Proteomes" id="UP000305760"/>
    </source>
</evidence>
<dbReference type="Proteomes" id="UP000305760">
    <property type="component" value="Unassembled WGS sequence"/>
</dbReference>
<evidence type="ECO:0000256" key="1">
    <source>
        <dbReference type="SAM" id="Phobius"/>
    </source>
</evidence>
<evidence type="ECO:0000313" key="2">
    <source>
        <dbReference type="EMBL" id="TNJ34325.1"/>
    </source>
</evidence>
<keyword evidence="1" id="KW-1133">Transmembrane helix</keyword>
<reference evidence="2 3" key="1">
    <citation type="submission" date="2019-03" db="EMBL/GenBank/DDBJ databases">
        <title>Arenimonas daejeonensis sp. nov., isolated from compost.</title>
        <authorList>
            <person name="Jeon C.O."/>
        </authorList>
    </citation>
    <scope>NUCLEOTIDE SEQUENCE [LARGE SCALE GENOMIC DNA]</scope>
    <source>
        <strain evidence="2 3">R29</strain>
    </source>
</reference>
<dbReference type="AlphaFoldDB" id="A0A5C4RTP0"/>
<keyword evidence="1" id="KW-0472">Membrane</keyword>
<keyword evidence="1" id="KW-0812">Transmembrane</keyword>
<sequence length="248" mass="27995">MSLTMLIGLIVLPVLALNLLGPLLIWRTQRLPARIRFQPHDEASFMASRDEVFRGLDADMRGLGFRYLGSSFMRDTHTETNFSLYAHDDQACAMVVSIVSKVKSISYVEFAQLYADGSILDVTNTPIPSPYPRVDLKIHARFPEVQATAELHARFLALRATLKNTAQPMPYSADAGFRMVEDFMDRESDLMTRLGYCHPEVDADGRRPLTLKGAYLLSWRSIFPGRTLRGWREKQRSARLLADASAKA</sequence>
<proteinExistence type="predicted"/>
<comment type="caution">
    <text evidence="2">The sequence shown here is derived from an EMBL/GenBank/DDBJ whole genome shotgun (WGS) entry which is preliminary data.</text>
</comment>
<organism evidence="2 3">
    <name type="scientific">Arenimonas terrae</name>
    <dbReference type="NCBI Taxonomy" id="2546226"/>
    <lineage>
        <taxon>Bacteria</taxon>
        <taxon>Pseudomonadati</taxon>
        <taxon>Pseudomonadota</taxon>
        <taxon>Gammaproteobacteria</taxon>
        <taxon>Lysobacterales</taxon>
        <taxon>Lysobacteraceae</taxon>
        <taxon>Arenimonas</taxon>
    </lineage>
</organism>